<dbReference type="InterPro" id="IPR036397">
    <property type="entry name" value="RNaseH_sf"/>
</dbReference>
<dbReference type="InterPro" id="IPR002156">
    <property type="entry name" value="RNaseH_domain"/>
</dbReference>
<dbReference type="InterPro" id="IPR012337">
    <property type="entry name" value="RNaseH-like_sf"/>
</dbReference>
<evidence type="ECO:0008006" key="7">
    <source>
        <dbReference type="Google" id="ProtNLM"/>
    </source>
</evidence>
<dbReference type="PANTHER" id="PTHR47723">
    <property type="entry name" value="OS05G0353850 PROTEIN"/>
    <property type="match status" value="1"/>
</dbReference>
<keyword evidence="1" id="KW-0678">Repressor</keyword>
<dbReference type="SUPFAM" id="SSF52768">
    <property type="entry name" value="Arginase/deacetylase"/>
    <property type="match status" value="1"/>
</dbReference>
<evidence type="ECO:0000256" key="1">
    <source>
        <dbReference type="ARBA" id="ARBA00022491"/>
    </source>
</evidence>
<dbReference type="Gene3D" id="3.40.800.20">
    <property type="entry name" value="Histone deacetylase domain"/>
    <property type="match status" value="1"/>
</dbReference>
<organism evidence="6">
    <name type="scientific">Brassica cretica</name>
    <name type="common">Mustard</name>
    <dbReference type="NCBI Taxonomy" id="69181"/>
    <lineage>
        <taxon>Eukaryota</taxon>
        <taxon>Viridiplantae</taxon>
        <taxon>Streptophyta</taxon>
        <taxon>Embryophyta</taxon>
        <taxon>Tracheophyta</taxon>
        <taxon>Spermatophyta</taxon>
        <taxon>Magnoliopsida</taxon>
        <taxon>eudicotyledons</taxon>
        <taxon>Gunneridae</taxon>
        <taxon>Pentapetalae</taxon>
        <taxon>rosids</taxon>
        <taxon>malvids</taxon>
        <taxon>Brassicales</taxon>
        <taxon>Brassicaceae</taxon>
        <taxon>Brassiceae</taxon>
        <taxon>Brassica</taxon>
    </lineage>
</organism>
<protein>
    <recommendedName>
        <fullName evidence="7">Histone deacetylase</fullName>
    </recommendedName>
</protein>
<reference evidence="6" key="1">
    <citation type="submission" date="2019-12" db="EMBL/GenBank/DDBJ databases">
        <title>Genome sequencing and annotation of Brassica cretica.</title>
        <authorList>
            <person name="Studholme D.J."/>
            <person name="Sarris P.F."/>
        </authorList>
    </citation>
    <scope>NUCLEOTIDE SEQUENCE</scope>
    <source>
        <strain evidence="6">PFS-102/07</strain>
        <tissue evidence="6">Leaf</tissue>
    </source>
</reference>
<keyword evidence="2" id="KW-0156">Chromatin regulator</keyword>
<evidence type="ECO:0000259" key="5">
    <source>
        <dbReference type="Pfam" id="PF23121"/>
    </source>
</evidence>
<sequence>MSTRNAMIKVNINGTELLIFSSKLLDKTSQCRRTFFLKKQYKTENYLWGFFLSQAHVPGTSYQTDRDVVDMDIDTEYPTPNLALKLIAESQTIPSSSPAKLRREVNAPPPGFEKANKQVSVPPGFEKIWTPPLVTLNIHGTSNALSGLTGSAGLVRNESGKWVFGYSRCHKSISEAAAVLLAIYHGLKLLWDSGCRRIRLETTSLDVLGALTTKPDLFYKRKSILGLCKDMILKSWECDVYHVSKEENSCAEWLASRLDGEQIQGLVFFEYPPLGLVDLLEKDRLAAVYNLLNFLLTAIGDPLGGCRVTPYGYSVMLKKLMEFAQGKIVLALEGGYNLDSIAKSSLACVQVLLEDKPIQGSSEAYPFESTWRVIQAVRKKLSAYWPSLADVLSSNLIDQRTPTPIIVFSSSDSETEDYADDILDQMSRLNIENHLVDTVSTSWRRDLSKVDVWYASFGSNMWKPRFLCYIQGGQVEGMKKVCVGSMDKTPPKQIMWESFPHRLFFGRESSVTWGVGGVAFINPLTNLNDQTHMCLYRITLEQFNDVLFQENGLKVDSDSPLFGLDTLQLVEKKGSIPLASGGWYGNIVCLGKECDIPILTMTCTLSAVEKFKSGEIPLRPPSEAYANTMIRGLVEGGRLSEEEAKAYIDNAASKPL</sequence>
<feature type="domain" description="AIPP2-like SPOC-like" evidence="5">
    <location>
        <begin position="1"/>
        <end position="51"/>
    </location>
</feature>
<dbReference type="InterPro" id="IPR056280">
    <property type="entry name" value="AIPP2-like_SPOC"/>
</dbReference>
<dbReference type="InterPro" id="IPR053151">
    <property type="entry name" value="RNase_H-like"/>
</dbReference>
<dbReference type="SUPFAM" id="SSF53098">
    <property type="entry name" value="Ribonuclease H-like"/>
    <property type="match status" value="1"/>
</dbReference>
<evidence type="ECO:0000259" key="3">
    <source>
        <dbReference type="Pfam" id="PF00850"/>
    </source>
</evidence>
<dbReference type="InterPro" id="IPR044730">
    <property type="entry name" value="RNase_H-like_dom_plant"/>
</dbReference>
<dbReference type="Pfam" id="PF13456">
    <property type="entry name" value="RVT_3"/>
    <property type="match status" value="1"/>
</dbReference>
<dbReference type="EMBL" id="QGKY02002305">
    <property type="protein sequence ID" value="KAF2532888.1"/>
    <property type="molecule type" value="Genomic_DNA"/>
</dbReference>
<dbReference type="CDD" id="cd06222">
    <property type="entry name" value="RNase_H_like"/>
    <property type="match status" value="1"/>
</dbReference>
<dbReference type="Pfam" id="PF23121">
    <property type="entry name" value="SPOC_AIPP2"/>
    <property type="match status" value="1"/>
</dbReference>
<evidence type="ECO:0000256" key="2">
    <source>
        <dbReference type="ARBA" id="ARBA00022853"/>
    </source>
</evidence>
<dbReference type="AlphaFoldDB" id="A0A8S9FL60"/>
<dbReference type="PANTHER" id="PTHR47723:SF19">
    <property type="entry name" value="POLYNUCLEOTIDYL TRANSFERASE, RIBONUCLEASE H-LIKE SUPERFAMILY PROTEIN"/>
    <property type="match status" value="1"/>
</dbReference>
<feature type="domain" description="Histone deacetylase" evidence="3">
    <location>
        <begin position="298"/>
        <end position="351"/>
    </location>
</feature>
<proteinExistence type="predicted"/>
<evidence type="ECO:0000259" key="4">
    <source>
        <dbReference type="Pfam" id="PF13456"/>
    </source>
</evidence>
<comment type="caution">
    <text evidence="6">The sequence shown here is derived from an EMBL/GenBank/DDBJ whole genome shotgun (WGS) entry which is preliminary data.</text>
</comment>
<dbReference type="GO" id="GO:0003676">
    <property type="term" value="F:nucleic acid binding"/>
    <property type="evidence" value="ECO:0007669"/>
    <property type="project" value="InterPro"/>
</dbReference>
<gene>
    <name evidence="6" type="ORF">F2Q70_00032498</name>
</gene>
<dbReference type="InterPro" id="IPR037138">
    <property type="entry name" value="His_deacetylse_dom_sf"/>
</dbReference>
<dbReference type="Pfam" id="PF00850">
    <property type="entry name" value="Hist_deacetyl"/>
    <property type="match status" value="1"/>
</dbReference>
<dbReference type="Gene3D" id="3.10.490.10">
    <property type="entry name" value="Gamma-glutamyl cyclotransferase-like"/>
    <property type="match status" value="1"/>
</dbReference>
<dbReference type="InterPro" id="IPR023696">
    <property type="entry name" value="Ureohydrolase_dom_sf"/>
</dbReference>
<dbReference type="InterPro" id="IPR023801">
    <property type="entry name" value="His_deacetylse_dom"/>
</dbReference>
<dbReference type="GO" id="GO:0006325">
    <property type="term" value="P:chromatin organization"/>
    <property type="evidence" value="ECO:0007669"/>
    <property type="project" value="UniProtKB-KW"/>
</dbReference>
<name>A0A8S9FL60_BRACR</name>
<accession>A0A8S9FL60</accession>
<dbReference type="GO" id="GO:0004523">
    <property type="term" value="F:RNA-DNA hybrid ribonuclease activity"/>
    <property type="evidence" value="ECO:0007669"/>
    <property type="project" value="InterPro"/>
</dbReference>
<evidence type="ECO:0000313" key="6">
    <source>
        <dbReference type="EMBL" id="KAF2532888.1"/>
    </source>
</evidence>
<dbReference type="Gene3D" id="3.30.420.10">
    <property type="entry name" value="Ribonuclease H-like superfamily/Ribonuclease H"/>
    <property type="match status" value="1"/>
</dbReference>
<feature type="domain" description="RNase H type-1" evidence="4">
    <location>
        <begin position="137"/>
        <end position="257"/>
    </location>
</feature>